<gene>
    <name evidence="2" type="ORF">BDV23DRAFT_163704</name>
</gene>
<feature type="compositionally biased region" description="Basic residues" evidence="1">
    <location>
        <begin position="76"/>
        <end position="97"/>
    </location>
</feature>
<protein>
    <submittedName>
        <fullName evidence="2">Uncharacterized protein</fullName>
    </submittedName>
</protein>
<feature type="compositionally biased region" description="Polar residues" evidence="1">
    <location>
        <begin position="39"/>
        <end position="51"/>
    </location>
</feature>
<accession>A0A5N7BWL0</accession>
<reference evidence="2" key="1">
    <citation type="submission" date="2019-04" db="EMBL/GenBank/DDBJ databases">
        <title>Friends and foes A comparative genomics studyof 23 Aspergillus species from section Flavi.</title>
        <authorList>
            <consortium name="DOE Joint Genome Institute"/>
            <person name="Kjaerbolling I."/>
            <person name="Vesth T."/>
            <person name="Frisvad J.C."/>
            <person name="Nybo J.L."/>
            <person name="Theobald S."/>
            <person name="Kildgaard S."/>
            <person name="Isbrandt T."/>
            <person name="Kuo A."/>
            <person name="Sato A."/>
            <person name="Lyhne E.K."/>
            <person name="Kogle M.E."/>
            <person name="Wiebenga A."/>
            <person name="Kun R.S."/>
            <person name="Lubbers R.J."/>
            <person name="Makela M.R."/>
            <person name="Barry K."/>
            <person name="Chovatia M."/>
            <person name="Clum A."/>
            <person name="Daum C."/>
            <person name="Haridas S."/>
            <person name="He G."/>
            <person name="LaButti K."/>
            <person name="Lipzen A."/>
            <person name="Mondo S."/>
            <person name="Riley R."/>
            <person name="Salamov A."/>
            <person name="Simmons B.A."/>
            <person name="Magnuson J.K."/>
            <person name="Henrissat B."/>
            <person name="Mortensen U.H."/>
            <person name="Larsen T.O."/>
            <person name="Devries R.P."/>
            <person name="Grigoriev I.V."/>
            <person name="Machida M."/>
            <person name="Baker S.E."/>
            <person name="Andersen M.R."/>
        </authorList>
    </citation>
    <scope>NUCLEOTIDE SEQUENCE [LARGE SCALE GENOMIC DNA]</scope>
    <source>
        <strain evidence="2">IBT 14317</strain>
    </source>
</reference>
<evidence type="ECO:0000313" key="2">
    <source>
        <dbReference type="EMBL" id="KAE8386220.1"/>
    </source>
</evidence>
<dbReference type="Proteomes" id="UP000326877">
    <property type="component" value="Unassembled WGS sequence"/>
</dbReference>
<name>A0A5N7BWL0_PETAA</name>
<sequence length="97" mass="11512">MMSWDRLQTTTIGSLEQVSELFQQARTHYKKPDLPLPSEHQSNTSSENPTKQKIPHKTTLPKAAQNHRNNEDQRPPHRPTSRQRCRRRCWHSYPKRS</sequence>
<feature type="region of interest" description="Disordered" evidence="1">
    <location>
        <begin position="23"/>
        <end position="97"/>
    </location>
</feature>
<organism evidence="2">
    <name type="scientific">Petromyces alliaceus</name>
    <name type="common">Aspergillus alliaceus</name>
    <dbReference type="NCBI Taxonomy" id="209559"/>
    <lineage>
        <taxon>Eukaryota</taxon>
        <taxon>Fungi</taxon>
        <taxon>Dikarya</taxon>
        <taxon>Ascomycota</taxon>
        <taxon>Pezizomycotina</taxon>
        <taxon>Eurotiomycetes</taxon>
        <taxon>Eurotiomycetidae</taxon>
        <taxon>Eurotiales</taxon>
        <taxon>Aspergillaceae</taxon>
        <taxon>Aspergillus</taxon>
        <taxon>Aspergillus subgen. Circumdati</taxon>
    </lineage>
</organism>
<dbReference type="EMBL" id="ML735316">
    <property type="protein sequence ID" value="KAE8386220.1"/>
    <property type="molecule type" value="Genomic_DNA"/>
</dbReference>
<evidence type="ECO:0000256" key="1">
    <source>
        <dbReference type="SAM" id="MobiDB-lite"/>
    </source>
</evidence>
<dbReference type="AlphaFoldDB" id="A0A5N7BWL0"/>
<proteinExistence type="predicted"/>